<dbReference type="GO" id="GO:0016491">
    <property type="term" value="F:oxidoreductase activity"/>
    <property type="evidence" value="ECO:0007669"/>
    <property type="project" value="UniProtKB-KW"/>
</dbReference>
<dbReference type="STRING" id="1093900.A0A507B7E9"/>
<dbReference type="Proteomes" id="UP000319257">
    <property type="component" value="Unassembled WGS sequence"/>
</dbReference>
<dbReference type="OrthoDB" id="1274115at2759"/>
<dbReference type="RefSeq" id="XP_030994281.1">
    <property type="nucleotide sequence ID" value="XM_031142221.1"/>
</dbReference>
<evidence type="ECO:0000313" key="5">
    <source>
        <dbReference type="Proteomes" id="UP000319257"/>
    </source>
</evidence>
<dbReference type="EMBL" id="SKBQ01000003">
    <property type="protein sequence ID" value="TPX12570.1"/>
    <property type="molecule type" value="Genomic_DNA"/>
</dbReference>
<dbReference type="AlphaFoldDB" id="A0A507B7E9"/>
<gene>
    <name evidence="4" type="ORF">E0L32_000747</name>
</gene>
<dbReference type="GeneID" id="41968194"/>
<dbReference type="SUPFAM" id="SSF51735">
    <property type="entry name" value="NAD(P)-binding Rossmann-fold domains"/>
    <property type="match status" value="1"/>
</dbReference>
<dbReference type="Pfam" id="PF00106">
    <property type="entry name" value="adh_short"/>
    <property type="match status" value="1"/>
</dbReference>
<dbReference type="InterPro" id="IPR002347">
    <property type="entry name" value="SDR_fam"/>
</dbReference>
<evidence type="ECO:0000256" key="2">
    <source>
        <dbReference type="ARBA" id="ARBA00023002"/>
    </source>
</evidence>
<dbReference type="PRINTS" id="PR00080">
    <property type="entry name" value="SDRFAMILY"/>
</dbReference>
<dbReference type="InterPro" id="IPR051911">
    <property type="entry name" value="SDR_oxidoreductase"/>
</dbReference>
<protein>
    <submittedName>
        <fullName evidence="4">Uncharacterized protein</fullName>
    </submittedName>
</protein>
<proteinExistence type="inferred from homology"/>
<dbReference type="PRINTS" id="PR00081">
    <property type="entry name" value="GDHRDH"/>
</dbReference>
<evidence type="ECO:0000256" key="3">
    <source>
        <dbReference type="RuleBase" id="RU000363"/>
    </source>
</evidence>
<accession>A0A507B7E9</accession>
<comment type="similarity">
    <text evidence="1 3">Belongs to the short-chain dehydrogenases/reductases (SDR) family.</text>
</comment>
<dbReference type="InParanoid" id="A0A507B7E9"/>
<dbReference type="PANTHER" id="PTHR43976">
    <property type="entry name" value="SHORT CHAIN DEHYDROGENASE"/>
    <property type="match status" value="1"/>
</dbReference>
<dbReference type="Gene3D" id="3.40.50.720">
    <property type="entry name" value="NAD(P)-binding Rossmann-like Domain"/>
    <property type="match status" value="1"/>
</dbReference>
<dbReference type="InterPro" id="IPR036291">
    <property type="entry name" value="NAD(P)-bd_dom_sf"/>
</dbReference>
<evidence type="ECO:0000313" key="4">
    <source>
        <dbReference type="EMBL" id="TPX12570.1"/>
    </source>
</evidence>
<sequence>MVQTWLITGCSSGFGEEFVRQLRAAGDNVIATGRNIETKLAHLKDTGCPILELDVTSPEDVITARINEAWEIYGGIDVIVNNAGYLAIGAFEDTTQANIEAAMNTMFHGPLNITRAALGKMRPLNKGTIMYVSSYFSRLGAAIATPYCSAKFALAGAVECIAEELAFMAPGIKLISLEPGFYHTEVHSKLVCAENRVPAYAEFREFSLKTTQDIFLAAPGDAKKGVARMIDIGKGTGLAEGKTVPTRLVLGSDAQEVCRKTSQDALKVLDEWEDVANSTDLDGYVKPAGEA</sequence>
<evidence type="ECO:0000256" key="1">
    <source>
        <dbReference type="ARBA" id="ARBA00006484"/>
    </source>
</evidence>
<keyword evidence="2" id="KW-0560">Oxidoreductase</keyword>
<comment type="caution">
    <text evidence="4">The sequence shown here is derived from an EMBL/GenBank/DDBJ whole genome shotgun (WGS) entry which is preliminary data.</text>
</comment>
<reference evidence="4 5" key="1">
    <citation type="submission" date="2019-06" db="EMBL/GenBank/DDBJ databases">
        <title>Draft genome sequence of the filamentous fungus Phialemoniopsis curvata isolated from diesel fuel.</title>
        <authorList>
            <person name="Varaljay V.A."/>
            <person name="Lyon W.J."/>
            <person name="Crouch A.L."/>
            <person name="Drake C.E."/>
            <person name="Hollomon J.M."/>
            <person name="Nadeau L.J."/>
            <person name="Nunn H.S."/>
            <person name="Stevenson B.S."/>
            <person name="Bojanowski C.L."/>
            <person name="Crookes-Goodson W.J."/>
        </authorList>
    </citation>
    <scope>NUCLEOTIDE SEQUENCE [LARGE SCALE GENOMIC DNA]</scope>
    <source>
        <strain evidence="4 5">D216</strain>
    </source>
</reference>
<keyword evidence="5" id="KW-1185">Reference proteome</keyword>
<organism evidence="4 5">
    <name type="scientific">Thyridium curvatum</name>
    <dbReference type="NCBI Taxonomy" id="1093900"/>
    <lineage>
        <taxon>Eukaryota</taxon>
        <taxon>Fungi</taxon>
        <taxon>Dikarya</taxon>
        <taxon>Ascomycota</taxon>
        <taxon>Pezizomycotina</taxon>
        <taxon>Sordariomycetes</taxon>
        <taxon>Sordariomycetidae</taxon>
        <taxon>Thyridiales</taxon>
        <taxon>Thyridiaceae</taxon>
        <taxon>Thyridium</taxon>
    </lineage>
</organism>
<name>A0A507B7E9_9PEZI</name>
<dbReference type="PANTHER" id="PTHR43976:SF16">
    <property type="entry name" value="SHORT-CHAIN DEHYDROGENASE_REDUCTASE FAMILY PROTEIN"/>
    <property type="match status" value="1"/>
</dbReference>